<dbReference type="EMBL" id="LS480641">
    <property type="protein sequence ID" value="SPT17018.1"/>
    <property type="molecule type" value="Genomic_DNA"/>
</dbReference>
<evidence type="ECO:0000313" key="3">
    <source>
        <dbReference type="Proteomes" id="UP000280104"/>
    </source>
</evidence>
<evidence type="ECO:0000313" key="2">
    <source>
        <dbReference type="EMBL" id="SPT17018.1"/>
    </source>
</evidence>
<dbReference type="InterPro" id="IPR036397">
    <property type="entry name" value="RNaseH_sf"/>
</dbReference>
<dbReference type="GO" id="GO:0003676">
    <property type="term" value="F:nucleic acid binding"/>
    <property type="evidence" value="ECO:0007669"/>
    <property type="project" value="InterPro"/>
</dbReference>
<dbReference type="InterPro" id="IPR044730">
    <property type="entry name" value="RNase_H-like_dom_plant"/>
</dbReference>
<dbReference type="SUPFAM" id="SSF53098">
    <property type="entry name" value="Ribonuclease H-like"/>
    <property type="match status" value="1"/>
</dbReference>
<dbReference type="OMA" id="ASCWFHE"/>
<dbReference type="PANTHER" id="PTHR47074:SF73">
    <property type="entry name" value="OS04G0448401 PROTEIN"/>
    <property type="match status" value="1"/>
</dbReference>
<gene>
    <name evidence="2" type="ORF">CAMPLR22A2D_LOCUS1622</name>
</gene>
<evidence type="ECO:0000259" key="1">
    <source>
        <dbReference type="Pfam" id="PF13456"/>
    </source>
</evidence>
<dbReference type="Pfam" id="PF13456">
    <property type="entry name" value="RVT_3"/>
    <property type="match status" value="1"/>
</dbReference>
<dbReference type="CDD" id="cd06222">
    <property type="entry name" value="RNase_H_like"/>
    <property type="match status" value="1"/>
</dbReference>
<organism evidence="2 3">
    <name type="scientific">Triticum aestivum</name>
    <name type="common">Wheat</name>
    <dbReference type="NCBI Taxonomy" id="4565"/>
    <lineage>
        <taxon>Eukaryota</taxon>
        <taxon>Viridiplantae</taxon>
        <taxon>Streptophyta</taxon>
        <taxon>Embryophyta</taxon>
        <taxon>Tracheophyta</taxon>
        <taxon>Spermatophyta</taxon>
        <taxon>Magnoliopsida</taxon>
        <taxon>Liliopsida</taxon>
        <taxon>Poales</taxon>
        <taxon>Poaceae</taxon>
        <taxon>BOP clade</taxon>
        <taxon>Pooideae</taxon>
        <taxon>Triticodae</taxon>
        <taxon>Triticeae</taxon>
        <taxon>Triticinae</taxon>
        <taxon>Triticum</taxon>
    </lineage>
</organism>
<dbReference type="InterPro" id="IPR002156">
    <property type="entry name" value="RNaseH_domain"/>
</dbReference>
<dbReference type="Gene3D" id="3.30.420.10">
    <property type="entry name" value="Ribonuclease H-like superfamily/Ribonuclease H"/>
    <property type="match status" value="1"/>
</dbReference>
<dbReference type="PANTHER" id="PTHR47074">
    <property type="entry name" value="BNAC02G40300D PROTEIN"/>
    <property type="match status" value="1"/>
</dbReference>
<name>A0A7H4LEI0_WHEAT</name>
<dbReference type="Proteomes" id="UP000280104">
    <property type="component" value="Chromosome II"/>
</dbReference>
<feature type="domain" description="RNase H type-1" evidence="1">
    <location>
        <begin position="3"/>
        <end position="112"/>
    </location>
</feature>
<dbReference type="InterPro" id="IPR052929">
    <property type="entry name" value="RNase_H-like_EbsB-rel"/>
</dbReference>
<dbReference type="AlphaFoldDB" id="A0A7H4LEI0"/>
<sequence length="137" mass="14894">MPGAGVVALNHEGRCVAACSEPIQGTMEPELAEALALRRAVYLAKDEHFSNVLFASDCQSLVNRIISGKIDRSSVGTVINDIKFASRGFVSAEFKHVRRLVNVAAHLLTKSCKNLSNLVIFHSTPDCIRETLVSLVM</sequence>
<dbReference type="InterPro" id="IPR012337">
    <property type="entry name" value="RNaseH-like_sf"/>
</dbReference>
<dbReference type="GO" id="GO:0004523">
    <property type="term" value="F:RNA-DNA hybrid ribonuclease activity"/>
    <property type="evidence" value="ECO:0007669"/>
    <property type="project" value="InterPro"/>
</dbReference>
<accession>A0A7H4LEI0</accession>
<protein>
    <recommendedName>
        <fullName evidence="1">RNase H type-1 domain-containing protein</fullName>
    </recommendedName>
</protein>
<proteinExistence type="predicted"/>
<reference evidence="2 3" key="1">
    <citation type="submission" date="2018-05" db="EMBL/GenBank/DDBJ databases">
        <authorList>
            <person name="Thind KAUR A."/>
        </authorList>
    </citation>
    <scope>NUCLEOTIDE SEQUENCE [LARGE SCALE GENOMIC DNA]</scope>
</reference>